<organism evidence="1 2">
    <name type="scientific">Flavobacterium suzhouense</name>
    <dbReference type="NCBI Taxonomy" id="1529638"/>
    <lineage>
        <taxon>Bacteria</taxon>
        <taxon>Pseudomonadati</taxon>
        <taxon>Bacteroidota</taxon>
        <taxon>Flavobacteriia</taxon>
        <taxon>Flavobacteriales</taxon>
        <taxon>Flavobacteriaceae</taxon>
        <taxon>Flavobacterium</taxon>
    </lineage>
</organism>
<dbReference type="Proteomes" id="UP001597480">
    <property type="component" value="Unassembled WGS sequence"/>
</dbReference>
<dbReference type="InterPro" id="IPR011322">
    <property type="entry name" value="N-reg_PII-like_a/b"/>
</dbReference>
<accession>A0ABW5NUS3</accession>
<protein>
    <submittedName>
        <fullName evidence="1">DUF2007 domain-containing protein</fullName>
    </submittedName>
</protein>
<evidence type="ECO:0000313" key="1">
    <source>
        <dbReference type="EMBL" id="MFD2602338.1"/>
    </source>
</evidence>
<dbReference type="EMBL" id="JBHUMD010000024">
    <property type="protein sequence ID" value="MFD2602338.1"/>
    <property type="molecule type" value="Genomic_DNA"/>
</dbReference>
<gene>
    <name evidence="1" type="ORF">ACFSR3_09760</name>
</gene>
<name>A0ABW5NUS3_9FLAO</name>
<keyword evidence="2" id="KW-1185">Reference proteome</keyword>
<dbReference type="RefSeq" id="WP_379820805.1">
    <property type="nucleotide sequence ID" value="NZ_JBHUMD010000024.1"/>
</dbReference>
<proteinExistence type="predicted"/>
<comment type="caution">
    <text evidence="1">The sequence shown here is derived from an EMBL/GenBank/DDBJ whole genome shotgun (WGS) entry which is preliminary data.</text>
</comment>
<evidence type="ECO:0000313" key="2">
    <source>
        <dbReference type="Proteomes" id="UP001597480"/>
    </source>
</evidence>
<sequence length="79" mass="9106">MKDFITAAVFNYPHEITILKHLLKEEEIQHYFENETIADLMPMYSYANGGIKLKVHPNDLDTVKEIISKLDTGTNLKIV</sequence>
<reference evidence="2" key="1">
    <citation type="journal article" date="2019" name="Int. J. Syst. Evol. Microbiol.">
        <title>The Global Catalogue of Microorganisms (GCM) 10K type strain sequencing project: providing services to taxonomists for standard genome sequencing and annotation.</title>
        <authorList>
            <consortium name="The Broad Institute Genomics Platform"/>
            <consortium name="The Broad Institute Genome Sequencing Center for Infectious Disease"/>
            <person name="Wu L."/>
            <person name="Ma J."/>
        </authorList>
    </citation>
    <scope>NUCLEOTIDE SEQUENCE [LARGE SCALE GENOMIC DNA]</scope>
    <source>
        <strain evidence="2">KCTC 42107</strain>
    </source>
</reference>
<dbReference type="SUPFAM" id="SSF54913">
    <property type="entry name" value="GlnB-like"/>
    <property type="match status" value="1"/>
</dbReference>